<name>A0A6V7XRH1_MELEN</name>
<reference evidence="3 4" key="1">
    <citation type="submission" date="2020-08" db="EMBL/GenBank/DDBJ databases">
        <authorList>
            <person name="Koutsovoulos G."/>
            <person name="Danchin GJ E."/>
        </authorList>
    </citation>
    <scope>NUCLEOTIDE SEQUENCE [LARGE SCALE GENOMIC DNA]</scope>
</reference>
<organism evidence="3 4">
    <name type="scientific">Meloidogyne enterolobii</name>
    <name type="common">Root-knot nematode worm</name>
    <name type="synonym">Meloidogyne mayaguensis</name>
    <dbReference type="NCBI Taxonomy" id="390850"/>
    <lineage>
        <taxon>Eukaryota</taxon>
        <taxon>Metazoa</taxon>
        <taxon>Ecdysozoa</taxon>
        <taxon>Nematoda</taxon>
        <taxon>Chromadorea</taxon>
        <taxon>Rhabditida</taxon>
        <taxon>Tylenchina</taxon>
        <taxon>Tylenchomorpha</taxon>
        <taxon>Tylenchoidea</taxon>
        <taxon>Meloidogynidae</taxon>
        <taxon>Meloidogyninae</taxon>
        <taxon>Meloidogyne</taxon>
    </lineage>
</organism>
<evidence type="ECO:0000256" key="2">
    <source>
        <dbReference type="SAM" id="SignalP"/>
    </source>
</evidence>
<proteinExistence type="predicted"/>
<dbReference type="PANTHER" id="PTHR31578:SF3">
    <property type="entry name" value="NEMATODE SPECIFIC PEPTIDE FAMILY"/>
    <property type="match status" value="1"/>
</dbReference>
<evidence type="ECO:0000256" key="1">
    <source>
        <dbReference type="SAM" id="MobiDB-lite"/>
    </source>
</evidence>
<dbReference type="AlphaFoldDB" id="A0A6V7XRH1"/>
<dbReference type="InterPro" id="IPR021010">
    <property type="entry name" value="Cytosolic_motility_protein"/>
</dbReference>
<feature type="chain" id="PRO_5027871466" evidence="2">
    <location>
        <begin position="41"/>
        <end position="367"/>
    </location>
</feature>
<accession>A0A6V7XRH1</accession>
<protein>
    <submittedName>
        <fullName evidence="3">Uncharacterized protein</fullName>
    </submittedName>
</protein>
<evidence type="ECO:0000313" key="4">
    <source>
        <dbReference type="Proteomes" id="UP000580250"/>
    </source>
</evidence>
<sequence length="367" mass="39870">MQFYMLIRCLHPMGLDTGPLAKKSSTLCSLLLLLTIAAHAIPGQDNSEEVGFGKHTKTNDTVMLAGEPIVANNTYFNFTSCRFKELYPDACDVSIEDDYIELRYNNGSKGCTVDLLSKNASNNSTIKFTTGVRNIGGLSKCLDVGHKLDGSYNNTILNRHCKFTWNDAGVVQASFPYGKAELTGKVDLGGMIQVLQYNGDHNSLGYWYEWIKYKDRFEKTDERQLVRCGDSMPILWVNRPGGTLLGTLNMKTEEAYFSQAGKAECVLGKPLSEMMIIVRNLKGSPPWCPCDTCLTEQLTAHYGNEGNVEDETEQGPAAEEGAPGSIGQAETGTGATTANSTAEDGTGATSANGTVEDIYASLDSLNL</sequence>
<feature type="signal peptide" evidence="2">
    <location>
        <begin position="1"/>
        <end position="40"/>
    </location>
</feature>
<feature type="region of interest" description="Disordered" evidence="1">
    <location>
        <begin position="306"/>
        <end position="352"/>
    </location>
</feature>
<dbReference type="Proteomes" id="UP000580250">
    <property type="component" value="Unassembled WGS sequence"/>
</dbReference>
<dbReference type="EMBL" id="CAJEWN010002099">
    <property type="protein sequence ID" value="CAD2201895.1"/>
    <property type="molecule type" value="Genomic_DNA"/>
</dbReference>
<dbReference type="PANTHER" id="PTHR31578">
    <property type="entry name" value="PROTEIN CBG21223-RELATED"/>
    <property type="match status" value="1"/>
</dbReference>
<evidence type="ECO:0000313" key="3">
    <source>
        <dbReference type="EMBL" id="CAD2201895.1"/>
    </source>
</evidence>
<dbReference type="SUPFAM" id="SSF141739">
    <property type="entry name" value="MFPT repeat-like"/>
    <property type="match status" value="1"/>
</dbReference>
<keyword evidence="2" id="KW-0732">Signal</keyword>
<dbReference type="Pfam" id="PF12150">
    <property type="entry name" value="MFP2b"/>
    <property type="match status" value="1"/>
</dbReference>
<gene>
    <name evidence="3" type="ORF">MENT_LOCUS55494</name>
</gene>
<comment type="caution">
    <text evidence="3">The sequence shown here is derived from an EMBL/GenBank/DDBJ whole genome shotgun (WGS) entry which is preliminary data.</text>
</comment>
<dbReference type="OrthoDB" id="5776186at2759"/>
<feature type="compositionally biased region" description="Low complexity" evidence="1">
    <location>
        <begin position="329"/>
        <end position="343"/>
    </location>
</feature>